<dbReference type="PROSITE" id="PS00721">
    <property type="entry name" value="FTHFS_1"/>
    <property type="match status" value="1"/>
</dbReference>
<dbReference type="Pfam" id="PF00551">
    <property type="entry name" value="Formyl_trans_N"/>
    <property type="match status" value="1"/>
</dbReference>
<dbReference type="SUPFAM" id="SSF53328">
    <property type="entry name" value="Formyltransferase"/>
    <property type="match status" value="1"/>
</dbReference>
<dbReference type="FunFam" id="3.40.50.300:FF:001522">
    <property type="entry name" value="Probable MIS1-C1-tetrahydrofolate synthase, mitochondrial"/>
    <property type="match status" value="1"/>
</dbReference>
<comment type="catalytic activity">
    <reaction evidence="14">
        <text>(6S)-5,6,7,8-tetrahydrofolate + formate + ATP = (6R)-10-formyltetrahydrofolate + ADP + phosphate</text>
        <dbReference type="Rhea" id="RHEA:20221"/>
        <dbReference type="ChEBI" id="CHEBI:15740"/>
        <dbReference type="ChEBI" id="CHEBI:30616"/>
        <dbReference type="ChEBI" id="CHEBI:43474"/>
        <dbReference type="ChEBI" id="CHEBI:57453"/>
        <dbReference type="ChEBI" id="CHEBI:195366"/>
        <dbReference type="ChEBI" id="CHEBI:456216"/>
        <dbReference type="EC" id="6.3.4.3"/>
    </reaction>
</comment>
<dbReference type="HAMAP" id="MF_01543">
    <property type="entry name" value="FTHFS"/>
    <property type="match status" value="1"/>
</dbReference>
<comment type="catalytic activity">
    <reaction evidence="15">
        <text>(6R)-5,10-methylene-5,6,7,8-tetrahydrofolate + NADP(+) = (6R)-5,10-methenyltetrahydrofolate + NADPH</text>
        <dbReference type="Rhea" id="RHEA:22812"/>
        <dbReference type="ChEBI" id="CHEBI:15636"/>
        <dbReference type="ChEBI" id="CHEBI:57455"/>
        <dbReference type="ChEBI" id="CHEBI:57783"/>
        <dbReference type="ChEBI" id="CHEBI:58349"/>
        <dbReference type="EC" id="1.5.1.5"/>
    </reaction>
</comment>
<dbReference type="FunFam" id="1.10.8.770:FF:000001">
    <property type="entry name" value="Methylenetetrahydrofolate dehydrogenase (NADP+ dependent) 1 like"/>
    <property type="match status" value="1"/>
</dbReference>
<dbReference type="AlphaFoldDB" id="A0A6A7G194"/>
<evidence type="ECO:0000256" key="13">
    <source>
        <dbReference type="ARBA" id="ARBA00023167"/>
    </source>
</evidence>
<evidence type="ECO:0000256" key="14">
    <source>
        <dbReference type="ARBA" id="ARBA00049033"/>
    </source>
</evidence>
<evidence type="ECO:0000256" key="4">
    <source>
        <dbReference type="ARBA" id="ARBA00011738"/>
    </source>
</evidence>
<dbReference type="InterPro" id="IPR011034">
    <property type="entry name" value="Formyl_transferase-like_C_sf"/>
</dbReference>
<keyword evidence="12" id="KW-0368">Histidine biosynthesis</keyword>
<evidence type="ECO:0000259" key="16">
    <source>
        <dbReference type="Pfam" id="PF00551"/>
    </source>
</evidence>
<dbReference type="GO" id="GO:0000105">
    <property type="term" value="P:L-histidine biosynthetic process"/>
    <property type="evidence" value="ECO:0007669"/>
    <property type="project" value="UniProtKB-KW"/>
</dbReference>
<name>A0A6A7G194_9CRUS</name>
<organism evidence="18">
    <name type="scientific">Hirondellea gigas</name>
    <dbReference type="NCBI Taxonomy" id="1518452"/>
    <lineage>
        <taxon>Eukaryota</taxon>
        <taxon>Metazoa</taxon>
        <taxon>Ecdysozoa</taxon>
        <taxon>Arthropoda</taxon>
        <taxon>Crustacea</taxon>
        <taxon>Multicrustacea</taxon>
        <taxon>Malacostraca</taxon>
        <taxon>Eumalacostraca</taxon>
        <taxon>Peracarida</taxon>
        <taxon>Amphipoda</taxon>
        <taxon>Amphilochidea</taxon>
        <taxon>Lysianassida</taxon>
        <taxon>Lysianassidira</taxon>
        <taxon>Lysianassoidea</taxon>
        <taxon>Lysianassidae</taxon>
        <taxon>Hirondellea</taxon>
    </lineage>
</organism>
<evidence type="ECO:0000256" key="5">
    <source>
        <dbReference type="ARBA" id="ARBA00012295"/>
    </source>
</evidence>
<evidence type="ECO:0000256" key="1">
    <source>
        <dbReference type="ARBA" id="ARBA00004777"/>
    </source>
</evidence>
<keyword evidence="11" id="KW-0067">ATP-binding</keyword>
<feature type="domain" description="Formyl transferase N-terminal" evidence="16">
    <location>
        <begin position="23"/>
        <end position="194"/>
    </location>
</feature>
<dbReference type="GO" id="GO:0005829">
    <property type="term" value="C:cytosol"/>
    <property type="evidence" value="ECO:0007669"/>
    <property type="project" value="UniProtKB-ARBA"/>
</dbReference>
<dbReference type="PANTHER" id="PTHR11138">
    <property type="entry name" value="METHIONYL-TRNA FORMYLTRANSFERASE"/>
    <property type="match status" value="1"/>
</dbReference>
<dbReference type="SUPFAM" id="SSF50486">
    <property type="entry name" value="FMT C-terminal domain-like"/>
    <property type="match status" value="1"/>
</dbReference>
<dbReference type="EC" id="6.3.4.3" evidence="5"/>
<dbReference type="InterPro" id="IPR000559">
    <property type="entry name" value="Formate_THF_ligase"/>
</dbReference>
<keyword evidence="13" id="KW-0486">Methionine biosynthesis</keyword>
<dbReference type="InterPro" id="IPR005793">
    <property type="entry name" value="Formyl_trans_C"/>
</dbReference>
<dbReference type="GO" id="GO:0004479">
    <property type="term" value="F:methionyl-tRNA formyltransferase activity"/>
    <property type="evidence" value="ECO:0007669"/>
    <property type="project" value="TreeGrafter"/>
</dbReference>
<keyword evidence="6" id="KW-0554">One-carbon metabolism</keyword>
<comment type="pathway">
    <text evidence="1">One-carbon metabolism; tetrahydrofolate interconversion.</text>
</comment>
<evidence type="ECO:0000256" key="15">
    <source>
        <dbReference type="ARBA" id="ARBA00052194"/>
    </source>
</evidence>
<dbReference type="InterPro" id="IPR001555">
    <property type="entry name" value="GART_AS"/>
</dbReference>
<keyword evidence="9" id="KW-0547">Nucleotide-binding</keyword>
<dbReference type="InterPro" id="IPR020628">
    <property type="entry name" value="Formate_THF_ligase_CS"/>
</dbReference>
<protein>
    <recommendedName>
        <fullName evidence="5">formate--tetrahydrofolate ligase</fullName>
        <ecNumber evidence="5">6.3.4.3</ecNumber>
    </recommendedName>
</protein>
<dbReference type="Gene3D" id="1.10.8.770">
    <property type="match status" value="1"/>
</dbReference>
<dbReference type="CDD" id="cd00477">
    <property type="entry name" value="FTHFS"/>
    <property type="match status" value="1"/>
</dbReference>
<dbReference type="InterPro" id="IPR002376">
    <property type="entry name" value="Formyl_transf_N"/>
</dbReference>
<evidence type="ECO:0000256" key="8">
    <source>
        <dbReference type="ARBA" id="ARBA00022605"/>
    </source>
</evidence>
<evidence type="ECO:0000256" key="3">
    <source>
        <dbReference type="ARBA" id="ARBA00006985"/>
    </source>
</evidence>
<dbReference type="FunFam" id="3.40.50.300:FF:000245">
    <property type="entry name" value="C-1-tetrahydrofolate synthase, cytoplasmic"/>
    <property type="match status" value="1"/>
</dbReference>
<dbReference type="GO" id="GO:0006164">
    <property type="term" value="P:purine nucleotide biosynthetic process"/>
    <property type="evidence" value="ECO:0007669"/>
    <property type="project" value="UniProtKB-KW"/>
</dbReference>
<dbReference type="FunFam" id="3.10.410.10:FF:000001">
    <property type="entry name" value="Putative formate--tetrahydrofolate ligase"/>
    <property type="match status" value="1"/>
</dbReference>
<dbReference type="PROSITE" id="PS00373">
    <property type="entry name" value="GART"/>
    <property type="match status" value="1"/>
</dbReference>
<keyword evidence="7 18" id="KW-0436">Ligase</keyword>
<proteinExistence type="evidence at transcript level"/>
<sequence length="977" mass="105812">MERIEHLVTHLRTNGVAGESGNRVAIIGQAAFGAAVYKKLREDGHNIVGVFTPAEKKDSTRKDPLAEAARADGVYVVQNRRWKRKGVPIPSVLEAYKQCNPDINVMAFVTQFIPTEVLEYPRLKTIQYHPSLLPLHRGNSAIHHAIMMGDTITGYTIFWVDDGVDTGPILLQETVTIGPNATVNDLYGKHLFPEGVAGLSRGVSLAFSGKAPRDVQDESKATSECVWTKELAHVDWSREAQSVHNFIRGSARSPGAWTTINGKQVTLFKSSVHLSNAHLETIPLDEPIILAMGAKGVGRGNWPAQLSTNGLIVQCGDGAYVIVGEIRLGRDPPQSAYSYFMTSKDYNVINILDNVPSDIEIAQAVKPLPVHILCQKIGVQRNEVDYHGPFKAKVHLSVLDRLADRKDGKYVCVAGITPTPFGEGKTTITVGLSQALGAILKKKVFTCVRQPSMGPTFGIKGGAAGGGYSQIIPMEEFNLHLTGDIHAVTIANNLLAAALDTRMLHEASQSDKALFRRMCPKKKDGSRSFSNVMLRRLKKLGINKTNPDDLTKDELHRWVRLDVDPSTITWKRVVDLNDRYLRKITVGQSKTEKGITRETGFDIAVASEVMAVLALTTDMTDMRERLGKMVVGYSKSGDAITADDLGVGGALTVLMKDAILPTLMQTLEGTPVFVHAGPFANIAHGNSSIIADKIALKLVEEDGFVITEAGFGADIGMEKFMNIKCRNSGLIPDCVVICSTVRALKMHGGGPTIKAGSPLDHAYTTENLDLVAKGVCNMQHMVKIAKNFGVQVVVGINQFVWDTPAELEIVRKAALEAGAFDAVISNHWAKGSEGAANLARAVDAACSANDRSNFKLLYPSSFTLKEKILEIVQKVYLGAKVEYSPIAEKRISLYEKQGLGHLPICMAKTQYSLTTDPAIKGAPSGHTVLIADVKAAAGAGFIYPLCGAMTTMPGLSTRPAYYDIDLDLKTGAIVGLF</sequence>
<evidence type="ECO:0000259" key="17">
    <source>
        <dbReference type="Pfam" id="PF02911"/>
    </source>
</evidence>
<evidence type="ECO:0000256" key="7">
    <source>
        <dbReference type="ARBA" id="ARBA00022598"/>
    </source>
</evidence>
<dbReference type="UniPathway" id="UPA00193"/>
<dbReference type="GO" id="GO:0009257">
    <property type="term" value="P:10-formyltetrahydrofolate biosynthetic process"/>
    <property type="evidence" value="ECO:0007669"/>
    <property type="project" value="UniProtKB-ARBA"/>
</dbReference>
<dbReference type="SUPFAM" id="SSF52540">
    <property type="entry name" value="P-loop containing nucleoside triphosphate hydrolases"/>
    <property type="match status" value="1"/>
</dbReference>
<dbReference type="GO" id="GO:0046655">
    <property type="term" value="P:folic acid metabolic process"/>
    <property type="evidence" value="ECO:0007669"/>
    <property type="project" value="UniProtKB-ARBA"/>
</dbReference>
<dbReference type="Gene3D" id="3.40.50.12230">
    <property type="match status" value="1"/>
</dbReference>
<dbReference type="Pfam" id="PF01268">
    <property type="entry name" value="FTHFS"/>
    <property type="match status" value="1"/>
</dbReference>
<dbReference type="GO" id="GO:0005524">
    <property type="term" value="F:ATP binding"/>
    <property type="evidence" value="ECO:0007669"/>
    <property type="project" value="UniProtKB-KW"/>
</dbReference>
<dbReference type="Pfam" id="PF02911">
    <property type="entry name" value="Formyl_trans_C"/>
    <property type="match status" value="1"/>
</dbReference>
<keyword evidence="8" id="KW-0028">Amino-acid biosynthesis</keyword>
<dbReference type="InterPro" id="IPR036477">
    <property type="entry name" value="Formyl_transf_N_sf"/>
</dbReference>
<reference evidence="18" key="1">
    <citation type="submission" date="2017-11" db="EMBL/GenBank/DDBJ databases">
        <title>The sensing device of the deep-sea amphipod.</title>
        <authorList>
            <person name="Kobayashi H."/>
            <person name="Nagahama T."/>
            <person name="Arai W."/>
            <person name="Sasagawa Y."/>
            <person name="Umeda M."/>
            <person name="Hayashi T."/>
            <person name="Nikaido I."/>
            <person name="Watanabe H."/>
            <person name="Oguri K."/>
            <person name="Kitazato H."/>
            <person name="Fujioka K."/>
            <person name="Kido Y."/>
            <person name="Takami H."/>
        </authorList>
    </citation>
    <scope>NUCLEOTIDE SEQUENCE</scope>
    <source>
        <tissue evidence="18">Whole body</tissue>
    </source>
</reference>
<dbReference type="GO" id="GO:0009086">
    <property type="term" value="P:methionine biosynthetic process"/>
    <property type="evidence" value="ECO:0007669"/>
    <property type="project" value="UniProtKB-KW"/>
</dbReference>
<comment type="similarity">
    <text evidence="2">In the N-terminal section; belongs to the tetrahydrofolate dehydrogenase/cyclohydrolase family.</text>
</comment>
<dbReference type="Gene3D" id="3.10.410.10">
    <property type="entry name" value="Formyltetrahydrofolate synthetase, domain 3"/>
    <property type="match status" value="1"/>
</dbReference>
<keyword evidence="10" id="KW-0658">Purine biosynthesis</keyword>
<evidence type="ECO:0000313" key="18">
    <source>
        <dbReference type="EMBL" id="LAC24264.1"/>
    </source>
</evidence>
<comment type="similarity">
    <text evidence="3">In the C-terminal section; belongs to the formate--tetrahydrofolate ligase family.</text>
</comment>
<evidence type="ECO:0000256" key="6">
    <source>
        <dbReference type="ARBA" id="ARBA00022563"/>
    </source>
</evidence>
<evidence type="ECO:0000256" key="12">
    <source>
        <dbReference type="ARBA" id="ARBA00023102"/>
    </source>
</evidence>
<evidence type="ECO:0000256" key="10">
    <source>
        <dbReference type="ARBA" id="ARBA00022755"/>
    </source>
</evidence>
<comment type="subunit">
    <text evidence="4">Homodimer.</text>
</comment>
<dbReference type="GO" id="GO:0035999">
    <property type="term" value="P:tetrahydrofolate interconversion"/>
    <property type="evidence" value="ECO:0007669"/>
    <property type="project" value="UniProtKB-UniPathway"/>
</dbReference>
<dbReference type="EMBL" id="IACT01005095">
    <property type="protein sequence ID" value="LAC24264.1"/>
    <property type="molecule type" value="mRNA"/>
</dbReference>
<dbReference type="InterPro" id="IPR027417">
    <property type="entry name" value="P-loop_NTPase"/>
</dbReference>
<evidence type="ECO:0000256" key="9">
    <source>
        <dbReference type="ARBA" id="ARBA00022741"/>
    </source>
</evidence>
<dbReference type="PANTHER" id="PTHR11138:SF5">
    <property type="entry name" value="METHIONYL-TRNA FORMYLTRANSFERASE, MITOCHONDRIAL"/>
    <property type="match status" value="1"/>
</dbReference>
<feature type="domain" description="Formyl transferase C-terminal" evidence="17">
    <location>
        <begin position="228"/>
        <end position="341"/>
    </location>
</feature>
<evidence type="ECO:0000256" key="2">
    <source>
        <dbReference type="ARBA" id="ARBA00005559"/>
    </source>
</evidence>
<evidence type="ECO:0000256" key="11">
    <source>
        <dbReference type="ARBA" id="ARBA00022840"/>
    </source>
</evidence>
<dbReference type="Gene3D" id="3.40.50.300">
    <property type="entry name" value="P-loop containing nucleotide triphosphate hydrolases"/>
    <property type="match status" value="2"/>
</dbReference>
<dbReference type="GO" id="GO:0004488">
    <property type="term" value="F:methylenetetrahydrofolate dehydrogenase (NADP+) activity"/>
    <property type="evidence" value="ECO:0007669"/>
    <property type="project" value="UniProtKB-EC"/>
</dbReference>
<dbReference type="GO" id="GO:0016787">
    <property type="term" value="F:hydrolase activity"/>
    <property type="evidence" value="ECO:0007669"/>
    <property type="project" value="UniProtKB-ARBA"/>
</dbReference>
<accession>A0A6A7G194</accession>
<dbReference type="GO" id="GO:0004329">
    <property type="term" value="F:formate-tetrahydrofolate ligase activity"/>
    <property type="evidence" value="ECO:0007669"/>
    <property type="project" value="UniProtKB-EC"/>
</dbReference>